<dbReference type="AlphaFoldDB" id="A0A1L9VCY7"/>
<accession>A0A1L9VCY7</accession>
<name>A0A1L9VCY7_ASPGL</name>
<sequence>MDPLFLAASVAGLASLALQIGPSLHEYFSDARDAPKDVTQYCNEIYGLFEVCEKLQDFLKIDAANAFEITESVLSRTVASCEDCLRILAKMLDIPPKREAQGFSLDQENKVAYIQEASRGHH</sequence>
<dbReference type="InterPro" id="IPR031348">
    <property type="entry name" value="PigL_N"/>
</dbReference>
<evidence type="ECO:0000313" key="3">
    <source>
        <dbReference type="EMBL" id="OJJ81755.1"/>
    </source>
</evidence>
<protein>
    <recommendedName>
        <fullName evidence="2">Azaphilone pigments biosynthesis cluster protein L N-terminal domain-containing protein</fullName>
    </recommendedName>
</protein>
<keyword evidence="4" id="KW-1185">Reference proteome</keyword>
<feature type="domain" description="Azaphilone pigments biosynthesis cluster protein L N-terminal" evidence="2">
    <location>
        <begin position="1"/>
        <end position="92"/>
    </location>
</feature>
<dbReference type="Proteomes" id="UP000184300">
    <property type="component" value="Unassembled WGS sequence"/>
</dbReference>
<organism evidence="3 4">
    <name type="scientific">Aspergillus glaucus CBS 516.65</name>
    <dbReference type="NCBI Taxonomy" id="1160497"/>
    <lineage>
        <taxon>Eukaryota</taxon>
        <taxon>Fungi</taxon>
        <taxon>Dikarya</taxon>
        <taxon>Ascomycota</taxon>
        <taxon>Pezizomycotina</taxon>
        <taxon>Eurotiomycetes</taxon>
        <taxon>Eurotiomycetidae</taxon>
        <taxon>Eurotiales</taxon>
        <taxon>Aspergillaceae</taxon>
        <taxon>Aspergillus</taxon>
        <taxon>Aspergillus subgen. Aspergillus</taxon>
    </lineage>
</organism>
<gene>
    <name evidence="3" type="ORF">ASPGLDRAFT_587531</name>
</gene>
<evidence type="ECO:0000313" key="4">
    <source>
        <dbReference type="Proteomes" id="UP000184300"/>
    </source>
</evidence>
<keyword evidence="1" id="KW-0732">Signal</keyword>
<reference evidence="4" key="1">
    <citation type="journal article" date="2017" name="Genome Biol.">
        <title>Comparative genomics reveals high biological diversity and specific adaptations in the industrially and medically important fungal genus Aspergillus.</title>
        <authorList>
            <person name="de Vries R.P."/>
            <person name="Riley R."/>
            <person name="Wiebenga A."/>
            <person name="Aguilar-Osorio G."/>
            <person name="Amillis S."/>
            <person name="Uchima C.A."/>
            <person name="Anderluh G."/>
            <person name="Asadollahi M."/>
            <person name="Askin M."/>
            <person name="Barry K."/>
            <person name="Battaglia E."/>
            <person name="Bayram O."/>
            <person name="Benocci T."/>
            <person name="Braus-Stromeyer S.A."/>
            <person name="Caldana C."/>
            <person name="Canovas D."/>
            <person name="Cerqueira G.C."/>
            <person name="Chen F."/>
            <person name="Chen W."/>
            <person name="Choi C."/>
            <person name="Clum A."/>
            <person name="Dos Santos R.A."/>
            <person name="Damasio A.R."/>
            <person name="Diallinas G."/>
            <person name="Emri T."/>
            <person name="Fekete E."/>
            <person name="Flipphi M."/>
            <person name="Freyberg S."/>
            <person name="Gallo A."/>
            <person name="Gournas C."/>
            <person name="Habgood R."/>
            <person name="Hainaut M."/>
            <person name="Harispe M.L."/>
            <person name="Henrissat B."/>
            <person name="Hilden K.S."/>
            <person name="Hope R."/>
            <person name="Hossain A."/>
            <person name="Karabika E."/>
            <person name="Karaffa L."/>
            <person name="Karanyi Z."/>
            <person name="Krasevec N."/>
            <person name="Kuo A."/>
            <person name="Kusch H."/>
            <person name="LaButti K."/>
            <person name="Lagendijk E.L."/>
            <person name="Lapidus A."/>
            <person name="Levasseur A."/>
            <person name="Lindquist E."/>
            <person name="Lipzen A."/>
            <person name="Logrieco A.F."/>
            <person name="MacCabe A."/>
            <person name="Maekelae M.R."/>
            <person name="Malavazi I."/>
            <person name="Melin P."/>
            <person name="Meyer V."/>
            <person name="Mielnichuk N."/>
            <person name="Miskei M."/>
            <person name="Molnar A.P."/>
            <person name="Mule G."/>
            <person name="Ngan C.Y."/>
            <person name="Orejas M."/>
            <person name="Orosz E."/>
            <person name="Ouedraogo J.P."/>
            <person name="Overkamp K.M."/>
            <person name="Park H.-S."/>
            <person name="Perrone G."/>
            <person name="Piumi F."/>
            <person name="Punt P.J."/>
            <person name="Ram A.F."/>
            <person name="Ramon A."/>
            <person name="Rauscher S."/>
            <person name="Record E."/>
            <person name="Riano-Pachon D.M."/>
            <person name="Robert V."/>
            <person name="Roehrig J."/>
            <person name="Ruller R."/>
            <person name="Salamov A."/>
            <person name="Salih N.S."/>
            <person name="Samson R.A."/>
            <person name="Sandor E."/>
            <person name="Sanguinetti M."/>
            <person name="Schuetze T."/>
            <person name="Sepcic K."/>
            <person name="Shelest E."/>
            <person name="Sherlock G."/>
            <person name="Sophianopoulou V."/>
            <person name="Squina F.M."/>
            <person name="Sun H."/>
            <person name="Susca A."/>
            <person name="Todd R.B."/>
            <person name="Tsang A."/>
            <person name="Unkles S.E."/>
            <person name="van de Wiele N."/>
            <person name="van Rossen-Uffink D."/>
            <person name="Oliveira J.V."/>
            <person name="Vesth T.C."/>
            <person name="Visser J."/>
            <person name="Yu J.-H."/>
            <person name="Zhou M."/>
            <person name="Andersen M.R."/>
            <person name="Archer D.B."/>
            <person name="Baker S.E."/>
            <person name="Benoit I."/>
            <person name="Brakhage A.A."/>
            <person name="Braus G.H."/>
            <person name="Fischer R."/>
            <person name="Frisvad J.C."/>
            <person name="Goldman G.H."/>
            <person name="Houbraken J."/>
            <person name="Oakley B."/>
            <person name="Pocsi I."/>
            <person name="Scazzocchio C."/>
            <person name="Seiboth B."/>
            <person name="vanKuyk P.A."/>
            <person name="Wortman J."/>
            <person name="Dyer P.S."/>
            <person name="Grigoriev I.V."/>
        </authorList>
    </citation>
    <scope>NUCLEOTIDE SEQUENCE [LARGE SCALE GENOMIC DNA]</scope>
    <source>
        <strain evidence="4">CBS 516.65</strain>
    </source>
</reference>
<proteinExistence type="predicted"/>
<feature type="chain" id="PRO_5009887843" description="Azaphilone pigments biosynthesis cluster protein L N-terminal domain-containing protein" evidence="1">
    <location>
        <begin position="20"/>
        <end position="122"/>
    </location>
</feature>
<dbReference type="EMBL" id="KV878904">
    <property type="protein sequence ID" value="OJJ81755.1"/>
    <property type="molecule type" value="Genomic_DNA"/>
</dbReference>
<evidence type="ECO:0000256" key="1">
    <source>
        <dbReference type="SAM" id="SignalP"/>
    </source>
</evidence>
<dbReference type="VEuPathDB" id="FungiDB:ASPGLDRAFT_587531"/>
<feature type="signal peptide" evidence="1">
    <location>
        <begin position="1"/>
        <end position="19"/>
    </location>
</feature>
<dbReference type="OrthoDB" id="195446at2759"/>
<dbReference type="GeneID" id="34464602"/>
<evidence type="ECO:0000259" key="2">
    <source>
        <dbReference type="Pfam" id="PF17111"/>
    </source>
</evidence>
<dbReference type="Pfam" id="PF17111">
    <property type="entry name" value="PigL_N"/>
    <property type="match status" value="1"/>
</dbReference>
<dbReference type="RefSeq" id="XP_022398453.1">
    <property type="nucleotide sequence ID" value="XM_022548342.1"/>
</dbReference>